<gene>
    <name evidence="1" type="ORF">K8089_09300</name>
</gene>
<evidence type="ECO:0000313" key="1">
    <source>
        <dbReference type="EMBL" id="MCG2419217.1"/>
    </source>
</evidence>
<name>A0A9X1QXJ0_9FLAO</name>
<dbReference type="AlphaFoldDB" id="A0A9X1QXJ0"/>
<proteinExistence type="predicted"/>
<dbReference type="EMBL" id="JAIRBA010000016">
    <property type="protein sequence ID" value="MCG2419217.1"/>
    <property type="molecule type" value="Genomic_DNA"/>
</dbReference>
<sequence length="81" mass="9596">MKFYLKCNEAAHVCDKTQYNEARFLDKLRLKMHLLMCKLCRNYSKRNAALTKNIKAANLKTLTATEKQQIKNRLEQQSFDK</sequence>
<reference evidence="1" key="1">
    <citation type="submission" date="2021-09" db="EMBL/GenBank/DDBJ databases">
        <title>Genome of Aequorivita sp. strain F47161.</title>
        <authorList>
            <person name="Wang Y."/>
        </authorList>
    </citation>
    <scope>NUCLEOTIDE SEQUENCE</scope>
    <source>
        <strain evidence="1">F47161</strain>
    </source>
</reference>
<dbReference type="RefSeq" id="WP_237603005.1">
    <property type="nucleotide sequence ID" value="NZ_JAIRBA010000016.1"/>
</dbReference>
<evidence type="ECO:0000313" key="2">
    <source>
        <dbReference type="Proteomes" id="UP001139461"/>
    </source>
</evidence>
<organism evidence="1 2">
    <name type="scientific">Aequorivita vitellina</name>
    <dbReference type="NCBI Taxonomy" id="2874475"/>
    <lineage>
        <taxon>Bacteria</taxon>
        <taxon>Pseudomonadati</taxon>
        <taxon>Bacteroidota</taxon>
        <taxon>Flavobacteriia</taxon>
        <taxon>Flavobacteriales</taxon>
        <taxon>Flavobacteriaceae</taxon>
        <taxon>Aequorivita</taxon>
    </lineage>
</organism>
<keyword evidence="2" id="KW-1185">Reference proteome</keyword>
<protein>
    <recommendedName>
        <fullName evidence="3">Glycine dehydrogenase</fullName>
    </recommendedName>
</protein>
<comment type="caution">
    <text evidence="1">The sequence shown here is derived from an EMBL/GenBank/DDBJ whole genome shotgun (WGS) entry which is preliminary data.</text>
</comment>
<dbReference type="Proteomes" id="UP001139461">
    <property type="component" value="Unassembled WGS sequence"/>
</dbReference>
<accession>A0A9X1QXJ0</accession>
<evidence type="ECO:0008006" key="3">
    <source>
        <dbReference type="Google" id="ProtNLM"/>
    </source>
</evidence>